<gene>
    <name evidence="3" type="ORF">THSYN_23000</name>
</gene>
<accession>A0A2K8UD69</accession>
<feature type="domain" description="SCP" evidence="2">
    <location>
        <begin position="169"/>
        <end position="275"/>
    </location>
</feature>
<dbReference type="CDD" id="cd05379">
    <property type="entry name" value="CAP_bacterial"/>
    <property type="match status" value="1"/>
</dbReference>
<evidence type="ECO:0000256" key="1">
    <source>
        <dbReference type="SAM" id="MobiDB-lite"/>
    </source>
</evidence>
<evidence type="ECO:0000313" key="4">
    <source>
        <dbReference type="Proteomes" id="UP000232638"/>
    </source>
</evidence>
<feature type="compositionally biased region" description="Pro residues" evidence="1">
    <location>
        <begin position="24"/>
        <end position="34"/>
    </location>
</feature>
<dbReference type="EMBL" id="CP020370">
    <property type="protein sequence ID" value="AUB83533.1"/>
    <property type="molecule type" value="Genomic_DNA"/>
</dbReference>
<evidence type="ECO:0000313" key="3">
    <source>
        <dbReference type="EMBL" id="AUB83533.1"/>
    </source>
</evidence>
<dbReference type="Proteomes" id="UP000232638">
    <property type="component" value="Chromosome"/>
</dbReference>
<dbReference type="PANTHER" id="PTHR31157:SF1">
    <property type="entry name" value="SCP DOMAIN-CONTAINING PROTEIN"/>
    <property type="match status" value="1"/>
</dbReference>
<reference evidence="3 4" key="1">
    <citation type="submission" date="2017-03" db="EMBL/GenBank/DDBJ databases">
        <title>Complete genome sequence of Candidatus 'Thiodictyon syntrophicum' sp. nov. strain Cad16T, a photolithoautotroph purple sulfur bacterium isolated from an alpine meromictic lake.</title>
        <authorList>
            <person name="Luedin S.M."/>
            <person name="Pothier J.F."/>
            <person name="Danza F."/>
            <person name="Storelli N."/>
            <person name="Wittwer M."/>
            <person name="Tonolla M."/>
        </authorList>
    </citation>
    <scope>NUCLEOTIDE SEQUENCE [LARGE SCALE GENOMIC DNA]</scope>
    <source>
        <strain evidence="3 4">Cad16T</strain>
    </source>
</reference>
<name>A0A2K8UD69_9GAMM</name>
<dbReference type="Gene3D" id="3.40.33.10">
    <property type="entry name" value="CAP"/>
    <property type="match status" value="1"/>
</dbReference>
<dbReference type="AlphaFoldDB" id="A0A2K8UD69"/>
<feature type="region of interest" description="Disordered" evidence="1">
    <location>
        <begin position="188"/>
        <end position="210"/>
    </location>
</feature>
<dbReference type="PANTHER" id="PTHR31157">
    <property type="entry name" value="SCP DOMAIN-CONTAINING PROTEIN"/>
    <property type="match status" value="1"/>
</dbReference>
<protein>
    <recommendedName>
        <fullName evidence="2">SCP domain-containing protein</fullName>
    </recommendedName>
</protein>
<proteinExistence type="predicted"/>
<dbReference type="InterPro" id="IPR014044">
    <property type="entry name" value="CAP_dom"/>
</dbReference>
<dbReference type="InterPro" id="IPR035940">
    <property type="entry name" value="CAP_sf"/>
</dbReference>
<dbReference type="Pfam" id="PF00188">
    <property type="entry name" value="CAP"/>
    <property type="match status" value="1"/>
</dbReference>
<feature type="region of interest" description="Disordered" evidence="1">
    <location>
        <begin position="15"/>
        <end position="50"/>
    </location>
</feature>
<sequence length="290" mass="31087">MCCLPRGYRQRLARRAAARWTSPHPHPALRPSPSPHEAVSRHLDSTRPSGSGAFSCAWVAILSAMLMGCAVQSARERPPHADAVEQWSPADLAIAGAGGLLTPEERDVVTHINLARSNPAAYARLFLRPRRILFHGKIYLDPLDPRGRGLRTHEGSAAVDEAAQELDETAPMGPLLVSAALTRAARMQAAEQAATGETGHGGRDGSTPSARIADQGHWEWIVGEVAAYGPVSGREIVSRLLIDDGVTSRGHRRNILDPRFGAVGVSIASHPRFGRTVIIDFADAIAEAEP</sequence>
<dbReference type="KEGG" id="tsy:THSYN_23000"/>
<dbReference type="SUPFAM" id="SSF55797">
    <property type="entry name" value="PR-1-like"/>
    <property type="match status" value="1"/>
</dbReference>
<evidence type="ECO:0000259" key="2">
    <source>
        <dbReference type="Pfam" id="PF00188"/>
    </source>
</evidence>
<keyword evidence="4" id="KW-1185">Reference proteome</keyword>
<organism evidence="3 4">
    <name type="scientific">Candidatus Thiodictyon syntrophicum</name>
    <dbReference type="NCBI Taxonomy" id="1166950"/>
    <lineage>
        <taxon>Bacteria</taxon>
        <taxon>Pseudomonadati</taxon>
        <taxon>Pseudomonadota</taxon>
        <taxon>Gammaproteobacteria</taxon>
        <taxon>Chromatiales</taxon>
        <taxon>Chromatiaceae</taxon>
        <taxon>Thiodictyon</taxon>
    </lineage>
</organism>